<dbReference type="SUPFAM" id="SSF63411">
    <property type="entry name" value="LuxS/MPP-like metallohydrolase"/>
    <property type="match status" value="1"/>
</dbReference>
<proteinExistence type="predicted"/>
<sequence>DYFTEYPEKISEVTPDSVKKAAQDLIHTSELTTVIIGPMSKMNGLKGEEVTP</sequence>
<dbReference type="Gene3D" id="3.30.830.10">
    <property type="entry name" value="Metalloenzyme, LuxS/M16 peptidase-like"/>
    <property type="match status" value="1"/>
</dbReference>
<dbReference type="GO" id="GO:0046872">
    <property type="term" value="F:metal ion binding"/>
    <property type="evidence" value="ECO:0007669"/>
    <property type="project" value="InterPro"/>
</dbReference>
<organism evidence="1">
    <name type="scientific">mine drainage metagenome</name>
    <dbReference type="NCBI Taxonomy" id="410659"/>
    <lineage>
        <taxon>unclassified sequences</taxon>
        <taxon>metagenomes</taxon>
        <taxon>ecological metagenomes</taxon>
    </lineage>
</organism>
<name>T0ZAG3_9ZZZZ</name>
<gene>
    <name evidence="1" type="ORF">B1A_21763</name>
</gene>
<protein>
    <submittedName>
        <fullName evidence="1">Uncharacterized protein</fullName>
    </submittedName>
</protein>
<dbReference type="AlphaFoldDB" id="T0ZAG3"/>
<evidence type="ECO:0000313" key="1">
    <source>
        <dbReference type="EMBL" id="EQD26805.1"/>
    </source>
</evidence>
<accession>T0ZAG3</accession>
<reference evidence="1" key="2">
    <citation type="journal article" date="2014" name="ISME J.">
        <title>Microbial stratification in low pH oxic and suboxic macroscopic growths along an acid mine drainage.</title>
        <authorList>
            <person name="Mendez-Garcia C."/>
            <person name="Mesa V."/>
            <person name="Sprenger R.R."/>
            <person name="Richter M."/>
            <person name="Diez M.S."/>
            <person name="Solano J."/>
            <person name="Bargiela R."/>
            <person name="Golyshina O.V."/>
            <person name="Manteca A."/>
            <person name="Ramos J.L."/>
            <person name="Gallego J.R."/>
            <person name="Llorente I."/>
            <person name="Martins Dos Santos V.A."/>
            <person name="Jensen O.N."/>
            <person name="Pelaez A.I."/>
            <person name="Sanchez J."/>
            <person name="Ferrer M."/>
        </authorList>
    </citation>
    <scope>NUCLEOTIDE SEQUENCE</scope>
</reference>
<comment type="caution">
    <text evidence="1">The sequence shown here is derived from an EMBL/GenBank/DDBJ whole genome shotgun (WGS) entry which is preliminary data.</text>
</comment>
<dbReference type="InterPro" id="IPR011249">
    <property type="entry name" value="Metalloenz_LuxS/M16"/>
</dbReference>
<dbReference type="EMBL" id="AUZX01016085">
    <property type="protein sequence ID" value="EQD26805.1"/>
    <property type="molecule type" value="Genomic_DNA"/>
</dbReference>
<reference evidence="1" key="1">
    <citation type="submission" date="2013-08" db="EMBL/GenBank/DDBJ databases">
        <authorList>
            <person name="Mendez C."/>
            <person name="Richter M."/>
            <person name="Ferrer M."/>
            <person name="Sanchez J."/>
        </authorList>
    </citation>
    <scope>NUCLEOTIDE SEQUENCE</scope>
</reference>
<feature type="non-terminal residue" evidence="1">
    <location>
        <position position="1"/>
    </location>
</feature>